<dbReference type="EMBL" id="JACSQJ010000001">
    <property type="protein sequence ID" value="MBD7986508.1"/>
    <property type="molecule type" value="Genomic_DNA"/>
</dbReference>
<feature type="transmembrane region" description="Helical" evidence="2">
    <location>
        <begin position="291"/>
        <end position="309"/>
    </location>
</feature>
<dbReference type="Proteomes" id="UP000647183">
    <property type="component" value="Unassembled WGS sequence"/>
</dbReference>
<evidence type="ECO:0000313" key="3">
    <source>
        <dbReference type="EMBL" id="MBD7986508.1"/>
    </source>
</evidence>
<dbReference type="InterPro" id="IPR005230">
    <property type="entry name" value="TraB_bac"/>
</dbReference>
<dbReference type="RefSeq" id="WP_191727791.1">
    <property type="nucleotide sequence ID" value="NZ_JACSQJ010000001.1"/>
</dbReference>
<feature type="region of interest" description="Disordered" evidence="1">
    <location>
        <begin position="1"/>
        <end position="29"/>
    </location>
</feature>
<evidence type="ECO:0000313" key="4">
    <source>
        <dbReference type="Proteomes" id="UP000647183"/>
    </source>
</evidence>
<proteinExistence type="predicted"/>
<keyword evidence="2" id="KW-1133">Transmembrane helix</keyword>
<accession>A0ABR8UER1</accession>
<dbReference type="InterPro" id="IPR002816">
    <property type="entry name" value="TraB/PrgY/GumN_fam"/>
</dbReference>
<gene>
    <name evidence="3" type="ORF">H9645_00505</name>
</gene>
<keyword evidence="2" id="KW-0472">Membrane</keyword>
<keyword evidence="2" id="KW-0812">Transmembrane</keyword>
<dbReference type="PANTHER" id="PTHR21530">
    <property type="entry name" value="PHEROMONE SHUTDOWN PROTEIN"/>
    <property type="match status" value="1"/>
</dbReference>
<dbReference type="Pfam" id="PF01963">
    <property type="entry name" value="TraB_PrgY_gumN"/>
    <property type="match status" value="1"/>
</dbReference>
<dbReference type="NCBIfam" id="TIGR00261">
    <property type="entry name" value="traB"/>
    <property type="match status" value="1"/>
</dbReference>
<evidence type="ECO:0000256" key="1">
    <source>
        <dbReference type="SAM" id="MobiDB-lite"/>
    </source>
</evidence>
<comment type="caution">
    <text evidence="3">The sequence shown here is derived from an EMBL/GenBank/DDBJ whole genome shotgun (WGS) entry which is preliminary data.</text>
</comment>
<reference evidence="3 4" key="1">
    <citation type="submission" date="2020-08" db="EMBL/GenBank/DDBJ databases">
        <title>A Genomic Blueprint of the Chicken Gut Microbiome.</title>
        <authorList>
            <person name="Gilroy R."/>
            <person name="Ravi A."/>
            <person name="Getino M."/>
            <person name="Pursley I."/>
            <person name="Horton D.L."/>
            <person name="Alikhan N.-F."/>
            <person name="Baker D."/>
            <person name="Gharbi K."/>
            <person name="Hall N."/>
            <person name="Watson M."/>
            <person name="Adriaenssens E.M."/>
            <person name="Foster-Nyarko E."/>
            <person name="Jarju S."/>
            <person name="Secka A."/>
            <person name="Antonio M."/>
            <person name="Oren A."/>
            <person name="Chaudhuri R."/>
            <person name="La Ragione R.M."/>
            <person name="Hildebrand F."/>
            <person name="Pallen M.J."/>
        </authorList>
    </citation>
    <scope>NUCLEOTIDE SEQUENCE [LARGE SCALE GENOMIC DNA]</scope>
    <source>
        <strain evidence="3 4">Sa2BVA3</strain>
    </source>
</reference>
<dbReference type="InterPro" id="IPR046345">
    <property type="entry name" value="TraB_PrgY-like"/>
</dbReference>
<sequence length="431" mass="45776">MTETPAGPDADPVTALPATDPAGLHRDASANAAGPAFDLTAQPHAIVERDGVRYTLLGTAHVSRASVDAVRAAIATGAYDTVAVELDEQRLQAMIDPEALGRMDLVKVLREGKTPLFAANLALAAYQRRLAEQMGVEPGAELKAAAADAGARGLPLQLIDRNVGLTFRRAMQRLGWWGRAKVSASLLMGLLSSDEVGEDEIERLKQGDVLESSFSEFAGETPELYETIIAERDRYMAARLREAPAGAREVLAVVGAGHLKGLAAHLRDDTTPPAEVLESLEQVKPKSRVPWMELVIGTVVIGGFAWGFWQGGVDVGADLVLQWVLVTGILGALGCAIAGGHPLSILSAFIASPLTPLHPALASGTVSAVVEAMLRKPTYADFMALREDVNSARGWWRNRVARVLLNFFLTSLGTAIGVWTGGLRILGTLFG</sequence>
<evidence type="ECO:0000256" key="2">
    <source>
        <dbReference type="SAM" id="Phobius"/>
    </source>
</evidence>
<organism evidence="3 4">
    <name type="scientific">Luteimonas colneyensis</name>
    <dbReference type="NCBI Taxonomy" id="2762230"/>
    <lineage>
        <taxon>Bacteria</taxon>
        <taxon>Pseudomonadati</taxon>
        <taxon>Pseudomonadota</taxon>
        <taxon>Gammaproteobacteria</taxon>
        <taxon>Lysobacterales</taxon>
        <taxon>Lysobacteraceae</taxon>
        <taxon>Luteimonas</taxon>
    </lineage>
</organism>
<name>A0ABR8UER1_9GAMM</name>
<keyword evidence="4" id="KW-1185">Reference proteome</keyword>
<dbReference type="PANTHER" id="PTHR21530:SF7">
    <property type="entry name" value="TRAB DOMAIN-CONTAINING PROTEIN"/>
    <property type="match status" value="1"/>
</dbReference>
<feature type="transmembrane region" description="Helical" evidence="2">
    <location>
        <begin position="403"/>
        <end position="426"/>
    </location>
</feature>
<protein>
    <submittedName>
        <fullName evidence="3">TraB/GumN family protein</fullName>
    </submittedName>
</protein>
<dbReference type="CDD" id="cd14726">
    <property type="entry name" value="TraB_PrgY-like"/>
    <property type="match status" value="1"/>
</dbReference>
<feature type="transmembrane region" description="Helical" evidence="2">
    <location>
        <begin position="321"/>
        <end position="340"/>
    </location>
</feature>